<name>A0AAD4QR30_9AGAM</name>
<dbReference type="Gene3D" id="3.50.50.60">
    <property type="entry name" value="FAD/NAD(P)-binding domain"/>
    <property type="match status" value="1"/>
</dbReference>
<accession>A0AAD4QR30</accession>
<reference evidence="1" key="1">
    <citation type="journal article" date="2022" name="New Phytol.">
        <title>Evolutionary transition to the ectomycorrhizal habit in the genomes of a hyperdiverse lineage of mushroom-forming fungi.</title>
        <authorList>
            <person name="Looney B."/>
            <person name="Miyauchi S."/>
            <person name="Morin E."/>
            <person name="Drula E."/>
            <person name="Courty P.E."/>
            <person name="Kohler A."/>
            <person name="Kuo A."/>
            <person name="LaButti K."/>
            <person name="Pangilinan J."/>
            <person name="Lipzen A."/>
            <person name="Riley R."/>
            <person name="Andreopoulos W."/>
            <person name="He G."/>
            <person name="Johnson J."/>
            <person name="Nolan M."/>
            <person name="Tritt A."/>
            <person name="Barry K.W."/>
            <person name="Grigoriev I.V."/>
            <person name="Nagy L.G."/>
            <person name="Hibbett D."/>
            <person name="Henrissat B."/>
            <person name="Matheny P.B."/>
            <person name="Labbe J."/>
            <person name="Martin F.M."/>
        </authorList>
    </citation>
    <scope>NUCLEOTIDE SEQUENCE</scope>
    <source>
        <strain evidence="1">BPL690</strain>
    </source>
</reference>
<comment type="caution">
    <text evidence="1">The sequence shown here is derived from an EMBL/GenBank/DDBJ whole genome shotgun (WGS) entry which is preliminary data.</text>
</comment>
<protein>
    <recommendedName>
        <fullName evidence="3">FAD-binding domain-containing protein</fullName>
    </recommendedName>
</protein>
<sequence>MLRGQNSNARYLLCRSQSLSRRSSHAFTRLYHVTKTGPARQKECDIVIVGGGPAGLAFASALGLKSVAGGVLQQAARATGSGPRLNEWLDVLILVG</sequence>
<evidence type="ECO:0008006" key="3">
    <source>
        <dbReference type="Google" id="ProtNLM"/>
    </source>
</evidence>
<evidence type="ECO:0000313" key="1">
    <source>
        <dbReference type="EMBL" id="KAI0305955.1"/>
    </source>
</evidence>
<evidence type="ECO:0000313" key="2">
    <source>
        <dbReference type="Proteomes" id="UP001203297"/>
    </source>
</evidence>
<organism evidence="1 2">
    <name type="scientific">Multifurca ochricompacta</name>
    <dbReference type="NCBI Taxonomy" id="376703"/>
    <lineage>
        <taxon>Eukaryota</taxon>
        <taxon>Fungi</taxon>
        <taxon>Dikarya</taxon>
        <taxon>Basidiomycota</taxon>
        <taxon>Agaricomycotina</taxon>
        <taxon>Agaricomycetes</taxon>
        <taxon>Russulales</taxon>
        <taxon>Russulaceae</taxon>
        <taxon>Multifurca</taxon>
    </lineage>
</organism>
<dbReference type="Proteomes" id="UP001203297">
    <property type="component" value="Unassembled WGS sequence"/>
</dbReference>
<dbReference type="SUPFAM" id="SSF51971">
    <property type="entry name" value="Nucleotide-binding domain"/>
    <property type="match status" value="1"/>
</dbReference>
<dbReference type="AlphaFoldDB" id="A0AAD4QR30"/>
<gene>
    <name evidence="1" type="ORF">B0F90DRAFT_1694882</name>
</gene>
<dbReference type="InterPro" id="IPR036188">
    <property type="entry name" value="FAD/NAD-bd_sf"/>
</dbReference>
<keyword evidence="2" id="KW-1185">Reference proteome</keyword>
<proteinExistence type="predicted"/>
<dbReference type="EMBL" id="WTXG01000004">
    <property type="protein sequence ID" value="KAI0305955.1"/>
    <property type="molecule type" value="Genomic_DNA"/>
</dbReference>